<dbReference type="RefSeq" id="WP_160628050.1">
    <property type="nucleotide sequence ID" value="NZ_CP047593.1"/>
</dbReference>
<dbReference type="AlphaFoldDB" id="A0A6P1MAF4"/>
<keyword evidence="3" id="KW-1185">Reference proteome</keyword>
<dbReference type="Pfam" id="PF14357">
    <property type="entry name" value="DUF4404"/>
    <property type="match status" value="1"/>
</dbReference>
<evidence type="ECO:0000313" key="3">
    <source>
        <dbReference type="Proteomes" id="UP000464954"/>
    </source>
</evidence>
<evidence type="ECO:0000256" key="1">
    <source>
        <dbReference type="SAM" id="Coils"/>
    </source>
</evidence>
<dbReference type="EMBL" id="CP047593">
    <property type="protein sequence ID" value="QHI69078.1"/>
    <property type="molecule type" value="Genomic_DNA"/>
</dbReference>
<proteinExistence type="predicted"/>
<sequence>MNDKLKQHLEELQNELKKIGSENPVLKKLGGDVDAALEQTGEVSRTLAHSLQHAAEEFETHHPQLTAIINNIMTSLSNIGI</sequence>
<dbReference type="Proteomes" id="UP000464954">
    <property type="component" value="Chromosome"/>
</dbReference>
<gene>
    <name evidence="2" type="ORF">GT409_06335</name>
</gene>
<feature type="coiled-coil region" evidence="1">
    <location>
        <begin position="2"/>
        <end position="29"/>
    </location>
</feature>
<dbReference type="InterPro" id="IPR025516">
    <property type="entry name" value="DUF4404"/>
</dbReference>
<reference evidence="2 3" key="1">
    <citation type="submission" date="2020-01" db="EMBL/GenBank/DDBJ databases">
        <title>Ponticoccus aerotolerans gen. nov., sp. nov., an anaerobic bacterium and proposal of Ponticoccusceae fam. nov., Ponticoccusles ord. nov. and Ponticoccuse classis nov. in the phylum Kiritimatiellaeota.</title>
        <authorList>
            <person name="Zhou L.Y."/>
            <person name="Du Z.J."/>
        </authorList>
    </citation>
    <scope>NUCLEOTIDE SEQUENCE [LARGE SCALE GENOMIC DNA]</scope>
    <source>
        <strain evidence="2 3">S-5007</strain>
    </source>
</reference>
<dbReference type="KEGG" id="taer:GT409_06335"/>
<keyword evidence="1" id="KW-0175">Coiled coil</keyword>
<accession>A0A6P1MAF4</accession>
<name>A0A6P1MAF4_9BACT</name>
<protein>
    <submittedName>
        <fullName evidence="2">DUF4404 family protein</fullName>
    </submittedName>
</protein>
<evidence type="ECO:0000313" key="2">
    <source>
        <dbReference type="EMBL" id="QHI69078.1"/>
    </source>
</evidence>
<organism evidence="2 3">
    <name type="scientific">Tichowtungia aerotolerans</name>
    <dbReference type="NCBI Taxonomy" id="2697043"/>
    <lineage>
        <taxon>Bacteria</taxon>
        <taxon>Pseudomonadati</taxon>
        <taxon>Kiritimatiellota</taxon>
        <taxon>Tichowtungiia</taxon>
        <taxon>Tichowtungiales</taxon>
        <taxon>Tichowtungiaceae</taxon>
        <taxon>Tichowtungia</taxon>
    </lineage>
</organism>